<keyword evidence="3" id="KW-0804">Transcription</keyword>
<dbReference type="GO" id="GO:0005634">
    <property type="term" value="C:nucleus"/>
    <property type="evidence" value="ECO:0007669"/>
    <property type="project" value="TreeGrafter"/>
</dbReference>
<proteinExistence type="predicted"/>
<dbReference type="CDD" id="cd12148">
    <property type="entry name" value="fungal_TF_MHR"/>
    <property type="match status" value="1"/>
</dbReference>
<dbReference type="SMART" id="SM00066">
    <property type="entry name" value="GAL4"/>
    <property type="match status" value="1"/>
</dbReference>
<dbReference type="GO" id="GO:0000978">
    <property type="term" value="F:RNA polymerase II cis-regulatory region sequence-specific DNA binding"/>
    <property type="evidence" value="ECO:0007669"/>
    <property type="project" value="TreeGrafter"/>
</dbReference>
<evidence type="ECO:0000256" key="2">
    <source>
        <dbReference type="ARBA" id="ARBA00023015"/>
    </source>
</evidence>
<keyword evidence="1" id="KW-0479">Metal-binding</keyword>
<dbReference type="GO" id="GO:0000981">
    <property type="term" value="F:DNA-binding transcription factor activity, RNA polymerase II-specific"/>
    <property type="evidence" value="ECO:0007669"/>
    <property type="project" value="InterPro"/>
</dbReference>
<name>A0A2S4KPJ0_9HYPO</name>
<dbReference type="InterPro" id="IPR007219">
    <property type="entry name" value="XnlR_reg_dom"/>
</dbReference>
<dbReference type="GO" id="GO:0008270">
    <property type="term" value="F:zinc ion binding"/>
    <property type="evidence" value="ECO:0007669"/>
    <property type="project" value="InterPro"/>
</dbReference>
<sequence>MDDDSGAVGTAEPRSQKRPAPGPEARGARRPKRGKYTSVACDECKKRKLKCIPVDGASCERCIAGGLACAYAPGPSQGTRNQHESQQVRTLSDEMAQLRQQVASLVRAVTKLKDHPPSDSPVSSRSQDTTLVPPASSAPKGAAPKQPQFVGPTRPAFALMVGERSLTRMGIPTFESLPPSGAQSPCDSQRETTTAAEFWLRCTHGEVASLLAVFDEEVGSVYPFIDVVELASRAPQILDFMRTCESTDAQLHAGLQMAVTPRDAEILTIAVATAIVIEAHGKTELSNTMAESVELHVSRISSPEVELPEIQLLTMLSIYYFHSDEELLAWRTIGIAAREALEMGLHRRKSLFDNFEDPESRRLATRVFWCVYVLDRRWSFGTSLPFALADRDIDPSLPEPASPNAMRLQDADLYLKCMVGYGRLCSKLWDAIPSFGSPSQTIPDATAQALDLSTQDWLESIPSHLQLRHPRLGLTARSQPRVLQRLRALLYLRGNRTRISIYQHHLLSATSITANLRSAWLVVEIAQDTVQVLVHLNATTDIYSRQQNVFNYFLLSALAVIFLAVCHAPNIFTEPCRQSFLDAVDLVRGFSRHSGISRRLWKSIRGLLPRLRSLGLHSSDGGQNGAVATRSSPTAGTELPSAEAVNGSRFRETSHSVKCDDGSGSGDMQTNNHMAVDTYSKGSVPDMFQMGNDLLDLFDALGQGQQLPGDFSAHFYGSEEPDNWNGGGGEISRRFQGLI</sequence>
<dbReference type="EMBL" id="PKSG01000907">
    <property type="protein sequence ID" value="POR32092.1"/>
    <property type="molecule type" value="Genomic_DNA"/>
</dbReference>
<feature type="domain" description="Zn(2)-C6 fungal-type" evidence="6">
    <location>
        <begin position="40"/>
        <end position="71"/>
    </location>
</feature>
<dbReference type="Gene3D" id="4.10.240.10">
    <property type="entry name" value="Zn(2)-C6 fungal-type DNA-binding domain"/>
    <property type="match status" value="1"/>
</dbReference>
<dbReference type="PANTHER" id="PTHR47424">
    <property type="entry name" value="REGULATORY PROTEIN GAL4"/>
    <property type="match status" value="1"/>
</dbReference>
<evidence type="ECO:0000256" key="5">
    <source>
        <dbReference type="SAM" id="MobiDB-lite"/>
    </source>
</evidence>
<feature type="region of interest" description="Disordered" evidence="5">
    <location>
        <begin position="720"/>
        <end position="739"/>
    </location>
</feature>
<dbReference type="Pfam" id="PF00172">
    <property type="entry name" value="Zn_clus"/>
    <property type="match status" value="1"/>
</dbReference>
<keyword evidence="2" id="KW-0805">Transcription regulation</keyword>
<evidence type="ECO:0000313" key="7">
    <source>
        <dbReference type="EMBL" id="POR32092.1"/>
    </source>
</evidence>
<dbReference type="OrthoDB" id="39175at2759"/>
<feature type="region of interest" description="Disordered" evidence="5">
    <location>
        <begin position="622"/>
        <end position="647"/>
    </location>
</feature>
<dbReference type="AlphaFoldDB" id="A0A2S4KPJ0"/>
<dbReference type="CDD" id="cd00067">
    <property type="entry name" value="GAL4"/>
    <property type="match status" value="1"/>
</dbReference>
<reference evidence="7 8" key="1">
    <citation type="submission" date="2018-01" db="EMBL/GenBank/DDBJ databases">
        <title>Harnessing the power of phylogenomics to disentangle the directionality and signatures of interkingdom host jumping in the parasitic fungal genus Tolypocladium.</title>
        <authorList>
            <person name="Quandt C.A."/>
            <person name="Patterson W."/>
            <person name="Spatafora J.W."/>
        </authorList>
    </citation>
    <scope>NUCLEOTIDE SEQUENCE [LARGE SCALE GENOMIC DNA]</scope>
    <source>
        <strain evidence="7 8">NRBC 100945</strain>
    </source>
</reference>
<keyword evidence="8" id="KW-1185">Reference proteome</keyword>
<gene>
    <name evidence="7" type="ORF">TPAR_07674</name>
</gene>
<dbReference type="SMART" id="SM00906">
    <property type="entry name" value="Fungal_trans"/>
    <property type="match status" value="1"/>
</dbReference>
<dbReference type="InterPro" id="IPR051127">
    <property type="entry name" value="Fungal_SecMet_Regulators"/>
</dbReference>
<evidence type="ECO:0000256" key="4">
    <source>
        <dbReference type="ARBA" id="ARBA00023242"/>
    </source>
</evidence>
<dbReference type="InterPro" id="IPR001138">
    <property type="entry name" value="Zn2Cys6_DnaBD"/>
</dbReference>
<evidence type="ECO:0000256" key="1">
    <source>
        <dbReference type="ARBA" id="ARBA00022723"/>
    </source>
</evidence>
<evidence type="ECO:0000256" key="3">
    <source>
        <dbReference type="ARBA" id="ARBA00023163"/>
    </source>
</evidence>
<dbReference type="GO" id="GO:0000435">
    <property type="term" value="P:positive regulation of transcription from RNA polymerase II promoter by galactose"/>
    <property type="evidence" value="ECO:0007669"/>
    <property type="project" value="TreeGrafter"/>
</dbReference>
<dbReference type="PROSITE" id="PS50048">
    <property type="entry name" value="ZN2_CY6_FUNGAL_2"/>
    <property type="match status" value="1"/>
</dbReference>
<organism evidence="7 8">
    <name type="scientific">Tolypocladium paradoxum</name>
    <dbReference type="NCBI Taxonomy" id="94208"/>
    <lineage>
        <taxon>Eukaryota</taxon>
        <taxon>Fungi</taxon>
        <taxon>Dikarya</taxon>
        <taxon>Ascomycota</taxon>
        <taxon>Pezizomycotina</taxon>
        <taxon>Sordariomycetes</taxon>
        <taxon>Hypocreomycetidae</taxon>
        <taxon>Hypocreales</taxon>
        <taxon>Ophiocordycipitaceae</taxon>
        <taxon>Tolypocladium</taxon>
    </lineage>
</organism>
<dbReference type="PANTHER" id="PTHR47424:SF5">
    <property type="entry name" value="ZN(II)2CYS6 TRANSCRIPTION FACTOR (EUROFUNG)"/>
    <property type="match status" value="1"/>
</dbReference>
<dbReference type="Proteomes" id="UP000237481">
    <property type="component" value="Unassembled WGS sequence"/>
</dbReference>
<evidence type="ECO:0000313" key="8">
    <source>
        <dbReference type="Proteomes" id="UP000237481"/>
    </source>
</evidence>
<protein>
    <recommendedName>
        <fullName evidence="6">Zn(2)-C6 fungal-type domain-containing protein</fullName>
    </recommendedName>
</protein>
<dbReference type="InterPro" id="IPR036864">
    <property type="entry name" value="Zn2-C6_fun-type_DNA-bd_sf"/>
</dbReference>
<feature type="compositionally biased region" description="Low complexity" evidence="5">
    <location>
        <begin position="133"/>
        <end position="148"/>
    </location>
</feature>
<feature type="region of interest" description="Disordered" evidence="5">
    <location>
        <begin position="1"/>
        <end position="36"/>
    </location>
</feature>
<feature type="region of interest" description="Disordered" evidence="5">
    <location>
        <begin position="113"/>
        <end position="150"/>
    </location>
</feature>
<feature type="compositionally biased region" description="Polar residues" evidence="5">
    <location>
        <begin position="120"/>
        <end position="130"/>
    </location>
</feature>
<dbReference type="GO" id="GO:0006351">
    <property type="term" value="P:DNA-templated transcription"/>
    <property type="evidence" value="ECO:0007669"/>
    <property type="project" value="InterPro"/>
</dbReference>
<comment type="caution">
    <text evidence="7">The sequence shown here is derived from an EMBL/GenBank/DDBJ whole genome shotgun (WGS) entry which is preliminary data.</text>
</comment>
<dbReference type="STRING" id="94208.A0A2S4KPJ0"/>
<dbReference type="Pfam" id="PF04082">
    <property type="entry name" value="Fungal_trans"/>
    <property type="match status" value="1"/>
</dbReference>
<accession>A0A2S4KPJ0</accession>
<evidence type="ECO:0000259" key="6">
    <source>
        <dbReference type="PROSITE" id="PS50048"/>
    </source>
</evidence>
<dbReference type="PROSITE" id="PS00463">
    <property type="entry name" value="ZN2_CY6_FUNGAL_1"/>
    <property type="match status" value="1"/>
</dbReference>
<dbReference type="SUPFAM" id="SSF57701">
    <property type="entry name" value="Zn2/Cys6 DNA-binding domain"/>
    <property type="match status" value="1"/>
</dbReference>
<keyword evidence="4" id="KW-0539">Nucleus</keyword>